<evidence type="ECO:0000313" key="1">
    <source>
        <dbReference type="EMBL" id="CAL8129518.1"/>
    </source>
</evidence>
<proteinExistence type="predicted"/>
<dbReference type="EMBL" id="CAXLJM020000078">
    <property type="protein sequence ID" value="CAL8129518.1"/>
    <property type="molecule type" value="Genomic_DNA"/>
</dbReference>
<gene>
    <name evidence="1" type="ORF">ODALV1_LOCUS23249</name>
</gene>
<reference evidence="1 2" key="1">
    <citation type="submission" date="2024-08" db="EMBL/GenBank/DDBJ databases">
        <authorList>
            <person name="Cucini C."/>
            <person name="Frati F."/>
        </authorList>
    </citation>
    <scope>NUCLEOTIDE SEQUENCE [LARGE SCALE GENOMIC DNA]</scope>
</reference>
<name>A0ABP1RKF9_9HEXA</name>
<dbReference type="Proteomes" id="UP001642540">
    <property type="component" value="Unassembled WGS sequence"/>
</dbReference>
<evidence type="ECO:0000313" key="2">
    <source>
        <dbReference type="Proteomes" id="UP001642540"/>
    </source>
</evidence>
<organism evidence="1 2">
    <name type="scientific">Orchesella dallaii</name>
    <dbReference type="NCBI Taxonomy" id="48710"/>
    <lineage>
        <taxon>Eukaryota</taxon>
        <taxon>Metazoa</taxon>
        <taxon>Ecdysozoa</taxon>
        <taxon>Arthropoda</taxon>
        <taxon>Hexapoda</taxon>
        <taxon>Collembola</taxon>
        <taxon>Entomobryomorpha</taxon>
        <taxon>Entomobryoidea</taxon>
        <taxon>Orchesellidae</taxon>
        <taxon>Orchesellinae</taxon>
        <taxon>Orchesella</taxon>
    </lineage>
</organism>
<sequence>MSDAIETNCISQNANQFFQSTQYWVTETRDFNEKWSKLRDDVTEVKNWGEIEVAGRLRAASINPAMSRWTEHIGNVGTTYHNMKIKCIVFSDRVDDFKQVMANEKVMWSNNAQQWPFIATDPVKFIFQKWNERTKVLDEWRTTINGLVAEWDEEVKMEIQEGYRNCVFMVDSLL</sequence>
<keyword evidence="2" id="KW-1185">Reference proteome</keyword>
<accession>A0ABP1RKF9</accession>
<protein>
    <submittedName>
        <fullName evidence="1">Uncharacterized protein</fullName>
    </submittedName>
</protein>
<comment type="caution">
    <text evidence="1">The sequence shown here is derived from an EMBL/GenBank/DDBJ whole genome shotgun (WGS) entry which is preliminary data.</text>
</comment>